<dbReference type="RefSeq" id="WP_109759094.1">
    <property type="nucleotide sequence ID" value="NZ_CP034588.1"/>
</dbReference>
<dbReference type="Proteomes" id="UP000245390">
    <property type="component" value="Unassembled WGS sequence"/>
</dbReference>
<name>A0A316G9J3_9RHOB</name>
<organism evidence="1 2">
    <name type="scientific">Silicimonas algicola</name>
    <dbReference type="NCBI Taxonomy" id="1826607"/>
    <lineage>
        <taxon>Bacteria</taxon>
        <taxon>Pseudomonadati</taxon>
        <taxon>Pseudomonadota</taxon>
        <taxon>Alphaproteobacteria</taxon>
        <taxon>Rhodobacterales</taxon>
        <taxon>Paracoccaceae</taxon>
    </lineage>
</organism>
<dbReference type="KEGG" id="salo:EF888_20645"/>
<accession>A0A316G9J3</accession>
<evidence type="ECO:0000313" key="2">
    <source>
        <dbReference type="Proteomes" id="UP000245390"/>
    </source>
</evidence>
<dbReference type="OrthoDB" id="7864340at2"/>
<gene>
    <name evidence="1" type="ORF">C8D95_10471</name>
</gene>
<reference evidence="1 2" key="1">
    <citation type="submission" date="2018-05" db="EMBL/GenBank/DDBJ databases">
        <title>Genomic Encyclopedia of Type Strains, Phase IV (KMG-IV): sequencing the most valuable type-strain genomes for metagenomic binning, comparative biology and taxonomic classification.</title>
        <authorList>
            <person name="Goeker M."/>
        </authorList>
    </citation>
    <scope>NUCLEOTIDE SEQUENCE [LARGE SCALE GENOMIC DNA]</scope>
    <source>
        <strain evidence="1 2">DSM 103371</strain>
    </source>
</reference>
<dbReference type="AlphaFoldDB" id="A0A316G9J3"/>
<keyword evidence="2" id="KW-1185">Reference proteome</keyword>
<protein>
    <submittedName>
        <fullName evidence="1">Uncharacterized protein</fullName>
    </submittedName>
</protein>
<dbReference type="EMBL" id="QGGV01000004">
    <property type="protein sequence ID" value="PWK56400.1"/>
    <property type="molecule type" value="Genomic_DNA"/>
</dbReference>
<proteinExistence type="predicted"/>
<comment type="caution">
    <text evidence="1">The sequence shown here is derived from an EMBL/GenBank/DDBJ whole genome shotgun (WGS) entry which is preliminary data.</text>
</comment>
<evidence type="ECO:0000313" key="1">
    <source>
        <dbReference type="EMBL" id="PWK56400.1"/>
    </source>
</evidence>
<sequence length="81" mass="8719">MYSTQVGPVVYNPATRAFEALVTLNEGLDGIRIPCSLRFPIDAPASVVVPALIRQAKEKRQSNRAPLVSRLSRLAEGSIAA</sequence>